<dbReference type="Pfam" id="PF10698">
    <property type="entry name" value="DUF2505"/>
    <property type="match status" value="1"/>
</dbReference>
<evidence type="ECO:0000313" key="1">
    <source>
        <dbReference type="EMBL" id="CAA9227436.1"/>
    </source>
</evidence>
<dbReference type="EMBL" id="CADCSY010000042">
    <property type="protein sequence ID" value="CAA9227436.1"/>
    <property type="molecule type" value="Genomic_DNA"/>
</dbReference>
<dbReference type="Gene3D" id="3.30.530.20">
    <property type="match status" value="1"/>
</dbReference>
<reference evidence="1" key="1">
    <citation type="submission" date="2020-02" db="EMBL/GenBank/DDBJ databases">
        <authorList>
            <person name="Meier V. D."/>
        </authorList>
    </citation>
    <scope>NUCLEOTIDE SEQUENCE</scope>
    <source>
        <strain evidence="1">AVDCRST_MAG20</strain>
    </source>
</reference>
<gene>
    <name evidence="1" type="ORF">AVDCRST_MAG20-934</name>
</gene>
<proteinExistence type="predicted"/>
<dbReference type="InterPro" id="IPR023393">
    <property type="entry name" value="START-like_dom_sf"/>
</dbReference>
<dbReference type="InterPro" id="IPR019639">
    <property type="entry name" value="DUF2505"/>
</dbReference>
<accession>A0A6J4HL52</accession>
<dbReference type="AlphaFoldDB" id="A0A6J4HL52"/>
<evidence type="ECO:0008006" key="2">
    <source>
        <dbReference type="Google" id="ProtNLM"/>
    </source>
</evidence>
<protein>
    <recommendedName>
        <fullName evidence="2">DUF2505 domain-containing protein</fullName>
    </recommendedName>
</protein>
<sequence>MRFHLEQPLPASAERVVDVLVDRAFLASLSELAKLGEPEVLEQRAEGTTLHQRVRYRFTGSLSPAVTSVVDPKKLVWVDETTYDRAAGTATFRILPEHYADRLKAGGSYRFLPTGPDSCTRVADGELTVRFPLVGKAVERAIVTGLEDHLVDEAALVARWLEDHPRTG</sequence>
<organism evidence="1">
    <name type="scientific">uncultured Acidimicrobiales bacterium</name>
    <dbReference type="NCBI Taxonomy" id="310071"/>
    <lineage>
        <taxon>Bacteria</taxon>
        <taxon>Bacillati</taxon>
        <taxon>Actinomycetota</taxon>
        <taxon>Acidimicrobiia</taxon>
        <taxon>Acidimicrobiales</taxon>
        <taxon>environmental samples</taxon>
    </lineage>
</organism>
<dbReference type="SUPFAM" id="SSF55961">
    <property type="entry name" value="Bet v1-like"/>
    <property type="match status" value="1"/>
</dbReference>
<name>A0A6J4HL52_9ACTN</name>